<proteinExistence type="predicted"/>
<evidence type="ECO:0000313" key="2">
    <source>
        <dbReference type="Proteomes" id="UP000187429"/>
    </source>
</evidence>
<evidence type="ECO:0000313" key="1">
    <source>
        <dbReference type="EMBL" id="OMJ08948.1"/>
    </source>
</evidence>
<reference evidence="2" key="1">
    <citation type="submission" date="2017-01" db="EMBL/GenBank/DDBJ databases">
        <authorList>
            <person name="Wang Y."/>
            <person name="White M."/>
            <person name="Kvist S."/>
            <person name="Moncalvo J.-M."/>
        </authorList>
    </citation>
    <scope>NUCLEOTIDE SEQUENCE [LARGE SCALE GENOMIC DNA]</scope>
    <source>
        <strain evidence="2">ID-206-W2</strain>
    </source>
</reference>
<keyword evidence="2" id="KW-1185">Reference proteome</keyword>
<comment type="caution">
    <text evidence="1">The sequence shown here is derived from an EMBL/GenBank/DDBJ whole genome shotgun (WGS) entry which is preliminary data.</text>
</comment>
<gene>
    <name evidence="1" type="ORF">AYI69_g10874</name>
</gene>
<sequence>MSKLFIKEVKERAELNSK</sequence>
<protein>
    <submittedName>
        <fullName evidence="1">Uncharacterized protein</fullName>
    </submittedName>
</protein>
<dbReference type="AlphaFoldDB" id="A0A1R1X2T2"/>
<dbReference type="EMBL" id="LSSM01007225">
    <property type="protein sequence ID" value="OMJ08948.1"/>
    <property type="molecule type" value="Genomic_DNA"/>
</dbReference>
<organism evidence="1 2">
    <name type="scientific">Smittium culicis</name>
    <dbReference type="NCBI Taxonomy" id="133412"/>
    <lineage>
        <taxon>Eukaryota</taxon>
        <taxon>Fungi</taxon>
        <taxon>Fungi incertae sedis</taxon>
        <taxon>Zoopagomycota</taxon>
        <taxon>Kickxellomycotina</taxon>
        <taxon>Harpellomycetes</taxon>
        <taxon>Harpellales</taxon>
        <taxon>Legeriomycetaceae</taxon>
        <taxon>Smittium</taxon>
    </lineage>
</organism>
<name>A0A1R1X2T2_9FUNG</name>
<accession>A0A1R1X2T2</accession>
<feature type="non-terminal residue" evidence="1">
    <location>
        <position position="18"/>
    </location>
</feature>
<dbReference type="Proteomes" id="UP000187429">
    <property type="component" value="Unassembled WGS sequence"/>
</dbReference>